<comment type="caution">
    <text evidence="7">The sequence shown here is derived from an EMBL/GenBank/DDBJ whole genome shotgun (WGS) entry which is preliminary data.</text>
</comment>
<dbReference type="AlphaFoldDB" id="A0A919RDV2"/>
<proteinExistence type="predicted"/>
<evidence type="ECO:0000313" key="8">
    <source>
        <dbReference type="Proteomes" id="UP000606172"/>
    </source>
</evidence>
<feature type="binding site" evidence="3">
    <location>
        <position position="27"/>
    </location>
    <ligand>
        <name>ATP</name>
        <dbReference type="ChEBI" id="CHEBI:30616"/>
    </ligand>
</feature>
<dbReference type="GO" id="GO:0005524">
    <property type="term" value="F:ATP binding"/>
    <property type="evidence" value="ECO:0007669"/>
    <property type="project" value="UniProtKB-UniRule"/>
</dbReference>
<keyword evidence="2 3" id="KW-0067">ATP-binding</keyword>
<dbReference type="InterPro" id="IPR011009">
    <property type="entry name" value="Kinase-like_dom_sf"/>
</dbReference>
<dbReference type="Gene3D" id="1.10.510.10">
    <property type="entry name" value="Transferase(Phosphotransferase) domain 1"/>
    <property type="match status" value="1"/>
</dbReference>
<evidence type="ECO:0000313" key="7">
    <source>
        <dbReference type="EMBL" id="GII91617.1"/>
    </source>
</evidence>
<dbReference type="GO" id="GO:0005737">
    <property type="term" value="C:cytoplasm"/>
    <property type="evidence" value="ECO:0007669"/>
    <property type="project" value="TreeGrafter"/>
</dbReference>
<keyword evidence="8" id="KW-1185">Reference proteome</keyword>
<keyword evidence="5" id="KW-0812">Transmembrane</keyword>
<dbReference type="Gene3D" id="2.60.120.560">
    <property type="entry name" value="Exo-inulinase, domain 1"/>
    <property type="match status" value="1"/>
</dbReference>
<dbReference type="InterPro" id="IPR017441">
    <property type="entry name" value="Protein_kinase_ATP_BS"/>
</dbReference>
<feature type="region of interest" description="Disordered" evidence="4">
    <location>
        <begin position="255"/>
        <end position="281"/>
    </location>
</feature>
<dbReference type="SMART" id="SM00220">
    <property type="entry name" value="S_TKc"/>
    <property type="match status" value="1"/>
</dbReference>
<dbReference type="Proteomes" id="UP000606172">
    <property type="component" value="Unassembled WGS sequence"/>
</dbReference>
<reference evidence="7" key="1">
    <citation type="submission" date="2021-01" db="EMBL/GenBank/DDBJ databases">
        <title>Whole genome shotgun sequence of Sinosporangium siamense NBRC 109515.</title>
        <authorList>
            <person name="Komaki H."/>
            <person name="Tamura T."/>
        </authorList>
    </citation>
    <scope>NUCLEOTIDE SEQUENCE</scope>
    <source>
        <strain evidence="7">NBRC 109515</strain>
    </source>
</reference>
<evidence type="ECO:0000256" key="5">
    <source>
        <dbReference type="SAM" id="Phobius"/>
    </source>
</evidence>
<gene>
    <name evidence="7" type="ORF">Ssi02_18480</name>
</gene>
<dbReference type="PROSITE" id="PS50011">
    <property type="entry name" value="PROTEIN_KINASE_DOM"/>
    <property type="match status" value="1"/>
</dbReference>
<evidence type="ECO:0000256" key="3">
    <source>
        <dbReference type="PROSITE-ProRule" id="PRU10141"/>
    </source>
</evidence>
<dbReference type="InterPro" id="IPR008271">
    <property type="entry name" value="Ser/Thr_kinase_AS"/>
</dbReference>
<feature type="transmembrane region" description="Helical" evidence="5">
    <location>
        <begin position="303"/>
        <end position="323"/>
    </location>
</feature>
<feature type="domain" description="Protein kinase" evidence="6">
    <location>
        <begin position="1"/>
        <end position="250"/>
    </location>
</feature>
<protein>
    <recommendedName>
        <fullName evidence="6">Protein kinase domain-containing protein</fullName>
    </recommendedName>
</protein>
<dbReference type="GO" id="GO:0004674">
    <property type="term" value="F:protein serine/threonine kinase activity"/>
    <property type="evidence" value="ECO:0007669"/>
    <property type="project" value="TreeGrafter"/>
</dbReference>
<evidence type="ECO:0000259" key="6">
    <source>
        <dbReference type="PROSITE" id="PS50011"/>
    </source>
</evidence>
<evidence type="ECO:0000256" key="2">
    <source>
        <dbReference type="ARBA" id="ARBA00022840"/>
    </source>
</evidence>
<dbReference type="CDD" id="cd14014">
    <property type="entry name" value="STKc_PknB_like"/>
    <property type="match status" value="1"/>
</dbReference>
<evidence type="ECO:0000256" key="1">
    <source>
        <dbReference type="ARBA" id="ARBA00022741"/>
    </source>
</evidence>
<dbReference type="SUPFAM" id="SSF56112">
    <property type="entry name" value="Protein kinase-like (PK-like)"/>
    <property type="match status" value="1"/>
</dbReference>
<dbReference type="PANTHER" id="PTHR24361">
    <property type="entry name" value="MITOGEN-ACTIVATED KINASE KINASE KINASE"/>
    <property type="match status" value="1"/>
</dbReference>
<sequence>MLGRLGRGGMGTVYLGEDNSGQRVAVKVINPGYSQNERFRSRFRREADAARRVRPFCTAAVLEAALDGDQLYVVTEYVPGLNLEESIKQFGPLHGSNLSALAVGVATALTAIHGAGVVHRDLKPSNVLLSPIGPRVIDFGIARALDTLGGVTTTGEILGTPRYMAPEVLRGEPTSPACDVFSWGCLVAYASSGRHVFNGEGMPAIVYQVLNAEPALEGMEPALLDAVRRALSKDPARRPTAQQLLDHLVGRTSPAESLTHASHPTWAPTAPHGPQTLGMPAPPEPAPTLTPPARARRRVRRPVLAAAGVAAVLAIAATTYTVLASDGPPENLQLLFHDDFTQTGTGWGGTRYNATDGLTYGYAPEGFYAIDVNGESPSRSESAPIAFLPKQPATPKPYDKPLPTLPTDLLLSIDTSLRGAPSGKGEYGLFCRAAEGYKATRYEFLLDTGGHARIRRVVEDRGVDLTSAVPVSMTSDGRTRLQAECAEVDGALRLSLWVNGTLAQQVTDDSPLAAGEVGILARVGEQTTSAMKASFDNFTMHGPKAAS</sequence>
<evidence type="ECO:0000256" key="4">
    <source>
        <dbReference type="SAM" id="MobiDB-lite"/>
    </source>
</evidence>
<dbReference type="PROSITE" id="PS00108">
    <property type="entry name" value="PROTEIN_KINASE_ST"/>
    <property type="match status" value="1"/>
</dbReference>
<organism evidence="7 8">
    <name type="scientific">Sinosporangium siamense</name>
    <dbReference type="NCBI Taxonomy" id="1367973"/>
    <lineage>
        <taxon>Bacteria</taxon>
        <taxon>Bacillati</taxon>
        <taxon>Actinomycetota</taxon>
        <taxon>Actinomycetes</taxon>
        <taxon>Streptosporangiales</taxon>
        <taxon>Streptosporangiaceae</taxon>
        <taxon>Sinosporangium</taxon>
    </lineage>
</organism>
<keyword evidence="5" id="KW-0472">Membrane</keyword>
<dbReference type="InterPro" id="IPR053235">
    <property type="entry name" value="Ser_Thr_kinase"/>
</dbReference>
<dbReference type="EMBL" id="BOOW01000010">
    <property type="protein sequence ID" value="GII91617.1"/>
    <property type="molecule type" value="Genomic_DNA"/>
</dbReference>
<dbReference type="PROSITE" id="PS00107">
    <property type="entry name" value="PROTEIN_KINASE_ATP"/>
    <property type="match status" value="1"/>
</dbReference>
<dbReference type="Gene3D" id="3.30.200.20">
    <property type="entry name" value="Phosphorylase Kinase, domain 1"/>
    <property type="match status" value="1"/>
</dbReference>
<accession>A0A919RDV2</accession>
<keyword evidence="5" id="KW-1133">Transmembrane helix</keyword>
<keyword evidence="1 3" id="KW-0547">Nucleotide-binding</keyword>
<dbReference type="InterPro" id="IPR000719">
    <property type="entry name" value="Prot_kinase_dom"/>
</dbReference>
<dbReference type="Pfam" id="PF00069">
    <property type="entry name" value="Pkinase"/>
    <property type="match status" value="1"/>
</dbReference>
<name>A0A919RDV2_9ACTN</name>